<sequence>MSDNSDTYFNNLLLFDCSLTVYSLNGIVVAYPLESRAQIPGLYEPETAEGENVN</sequence>
<reference evidence="1" key="2">
    <citation type="submission" date="2020-09" db="EMBL/GenBank/DDBJ databases">
        <authorList>
            <person name="Sun Q."/>
            <person name="Zhou Y."/>
        </authorList>
    </citation>
    <scope>NUCLEOTIDE SEQUENCE</scope>
    <source>
        <strain evidence="1">CGMCC 1.12777</strain>
    </source>
</reference>
<comment type="caution">
    <text evidence="1">The sequence shown here is derived from an EMBL/GenBank/DDBJ whole genome shotgun (WGS) entry which is preliminary data.</text>
</comment>
<name>A0A8J2ZX98_9BACL</name>
<proteinExistence type="predicted"/>
<evidence type="ECO:0000313" key="1">
    <source>
        <dbReference type="EMBL" id="GGH83809.1"/>
    </source>
</evidence>
<gene>
    <name evidence="1" type="ORF">GCM10007096_25430</name>
</gene>
<protein>
    <submittedName>
        <fullName evidence="1">Uncharacterized protein</fullName>
    </submittedName>
</protein>
<dbReference type="AlphaFoldDB" id="A0A8J2ZX98"/>
<accession>A0A8J2ZX98</accession>
<reference evidence="1" key="1">
    <citation type="journal article" date="2014" name="Int. J. Syst. Evol. Microbiol.">
        <title>Complete genome sequence of Corynebacterium casei LMG S-19264T (=DSM 44701T), isolated from a smear-ripened cheese.</title>
        <authorList>
            <consortium name="US DOE Joint Genome Institute (JGI-PGF)"/>
            <person name="Walter F."/>
            <person name="Albersmeier A."/>
            <person name="Kalinowski J."/>
            <person name="Ruckert C."/>
        </authorList>
    </citation>
    <scope>NUCLEOTIDE SEQUENCE</scope>
    <source>
        <strain evidence="1">CGMCC 1.12777</strain>
    </source>
</reference>
<organism evidence="1 2">
    <name type="scientific">Pullulanibacillus pueri</name>
    <dbReference type="NCBI Taxonomy" id="1437324"/>
    <lineage>
        <taxon>Bacteria</taxon>
        <taxon>Bacillati</taxon>
        <taxon>Bacillota</taxon>
        <taxon>Bacilli</taxon>
        <taxon>Bacillales</taxon>
        <taxon>Sporolactobacillaceae</taxon>
        <taxon>Pullulanibacillus</taxon>
    </lineage>
</organism>
<dbReference type="Proteomes" id="UP000656813">
    <property type="component" value="Unassembled WGS sequence"/>
</dbReference>
<evidence type="ECO:0000313" key="2">
    <source>
        <dbReference type="Proteomes" id="UP000656813"/>
    </source>
</evidence>
<dbReference type="EMBL" id="BMFV01000019">
    <property type="protein sequence ID" value="GGH83809.1"/>
    <property type="molecule type" value="Genomic_DNA"/>
</dbReference>
<keyword evidence="2" id="KW-1185">Reference proteome</keyword>